<dbReference type="AlphaFoldDB" id="A0A5B7SY88"/>
<evidence type="ECO:0000313" key="1">
    <source>
        <dbReference type="EMBL" id="QCX01734.1"/>
    </source>
</evidence>
<dbReference type="Proteomes" id="UP000310017">
    <property type="component" value="Chromosome"/>
</dbReference>
<dbReference type="EMBL" id="CP040710">
    <property type="protein sequence ID" value="QCX01734.1"/>
    <property type="molecule type" value="Genomic_DNA"/>
</dbReference>
<sequence length="177" mass="19676">MIFTQDTLDVGYTYWWPQSGPFIGGCGEELSLVFKGTITALEEPTNEAGPLYVAQEGIVAIDEVYKIKTLENNTYAGQRFVSLDCFNESNLLEGDQVLVVCYDYEGAYTIPGKKSIIKINATDLSPITSIRTYIDSDQNPIAIQKDLDLWDAYGLREDLQQLIDCSEELGIDPVGVE</sequence>
<evidence type="ECO:0000313" key="2">
    <source>
        <dbReference type="Proteomes" id="UP000310017"/>
    </source>
</evidence>
<organism evidence="1 2">
    <name type="scientific">Aggregatimonas sangjinii</name>
    <dbReference type="NCBI Taxonomy" id="2583587"/>
    <lineage>
        <taxon>Bacteria</taxon>
        <taxon>Pseudomonadati</taxon>
        <taxon>Bacteroidota</taxon>
        <taxon>Flavobacteriia</taxon>
        <taxon>Flavobacteriales</taxon>
        <taxon>Flavobacteriaceae</taxon>
        <taxon>Aggregatimonas</taxon>
    </lineage>
</organism>
<reference evidence="1 2" key="1">
    <citation type="submission" date="2019-05" db="EMBL/GenBank/DDBJ databases">
        <title>Genome sequencing of F202Z8.</title>
        <authorList>
            <person name="Kwon Y.M."/>
        </authorList>
    </citation>
    <scope>NUCLEOTIDE SEQUENCE [LARGE SCALE GENOMIC DNA]</scope>
    <source>
        <strain evidence="1 2">F202Z8</strain>
    </source>
</reference>
<gene>
    <name evidence="1" type="ORF">FGM00_17030</name>
</gene>
<dbReference type="KEGG" id="asag:FGM00_17030"/>
<dbReference type="OrthoDB" id="1160164at2"/>
<dbReference type="RefSeq" id="WP_138854071.1">
    <property type="nucleotide sequence ID" value="NZ_CP040710.1"/>
</dbReference>
<proteinExistence type="predicted"/>
<accession>A0A5B7SY88</accession>
<protein>
    <submittedName>
        <fullName evidence="1">Uncharacterized protein</fullName>
    </submittedName>
</protein>
<name>A0A5B7SY88_9FLAO</name>
<keyword evidence="2" id="KW-1185">Reference proteome</keyword>